<comment type="similarity">
    <text evidence="3">Belongs to the peptidase M50B family.</text>
</comment>
<dbReference type="PANTHER" id="PTHR39188">
    <property type="entry name" value="MEMBRANE-ASSOCIATED ZINC METALLOPROTEASE M50B"/>
    <property type="match status" value="1"/>
</dbReference>
<evidence type="ECO:0000313" key="15">
    <source>
        <dbReference type="Proteomes" id="UP000242699"/>
    </source>
</evidence>
<feature type="transmembrane region" description="Helical" evidence="12">
    <location>
        <begin position="162"/>
        <end position="192"/>
    </location>
</feature>
<feature type="transmembrane region" description="Helical" evidence="12">
    <location>
        <begin position="12"/>
        <end position="31"/>
    </location>
</feature>
<evidence type="ECO:0000256" key="4">
    <source>
        <dbReference type="ARBA" id="ARBA00022670"/>
    </source>
</evidence>
<reference evidence="14 15" key="1">
    <citation type="journal article" date="2014" name="BMC Genomics">
        <title>Comparison of environmental and isolate Sulfobacillus genomes reveals diverse carbon, sulfur, nitrogen, and hydrogen metabolisms.</title>
        <authorList>
            <person name="Justice N.B."/>
            <person name="Norman A."/>
            <person name="Brown C.T."/>
            <person name="Singh A."/>
            <person name="Thomas B.C."/>
            <person name="Banfield J.F."/>
        </authorList>
    </citation>
    <scope>NUCLEOTIDE SEQUENCE [LARGE SCALE GENOMIC DNA]</scope>
    <source>
        <strain evidence="14">AMDSBA1</strain>
    </source>
</reference>
<keyword evidence="6" id="KW-0479">Metal-binding</keyword>
<evidence type="ECO:0000256" key="1">
    <source>
        <dbReference type="ARBA" id="ARBA00001947"/>
    </source>
</evidence>
<dbReference type="GO" id="GO:0046872">
    <property type="term" value="F:metal ion binding"/>
    <property type="evidence" value="ECO:0007669"/>
    <property type="project" value="UniProtKB-KW"/>
</dbReference>
<dbReference type="Proteomes" id="UP000242699">
    <property type="component" value="Unassembled WGS sequence"/>
</dbReference>
<evidence type="ECO:0000256" key="11">
    <source>
        <dbReference type="ARBA" id="ARBA00023136"/>
    </source>
</evidence>
<evidence type="ECO:0000256" key="12">
    <source>
        <dbReference type="SAM" id="Phobius"/>
    </source>
</evidence>
<feature type="domain" description="Peptidase M50" evidence="13">
    <location>
        <begin position="114"/>
        <end position="162"/>
    </location>
</feature>
<comment type="caution">
    <text evidence="14">The sequence shown here is derived from an EMBL/GenBank/DDBJ whole genome shotgun (WGS) entry which is preliminary data.</text>
</comment>
<dbReference type="GO" id="GO:0016020">
    <property type="term" value="C:membrane"/>
    <property type="evidence" value="ECO:0007669"/>
    <property type="project" value="UniProtKB-SubCell"/>
</dbReference>
<gene>
    <name evidence="14" type="ORF">C7B43_11090</name>
</gene>
<evidence type="ECO:0000256" key="10">
    <source>
        <dbReference type="ARBA" id="ARBA00023049"/>
    </source>
</evidence>
<evidence type="ECO:0000256" key="6">
    <source>
        <dbReference type="ARBA" id="ARBA00022723"/>
    </source>
</evidence>
<evidence type="ECO:0000256" key="7">
    <source>
        <dbReference type="ARBA" id="ARBA00022801"/>
    </source>
</evidence>
<keyword evidence="10" id="KW-0482">Metalloprotease</keyword>
<keyword evidence="8" id="KW-0862">Zinc</keyword>
<comment type="subcellular location">
    <subcellularLocation>
        <location evidence="2">Membrane</location>
        <topology evidence="2">Multi-pass membrane protein</topology>
    </subcellularLocation>
</comment>
<dbReference type="EMBL" id="PXYT01000024">
    <property type="protein sequence ID" value="PSR27743.1"/>
    <property type="molecule type" value="Genomic_DNA"/>
</dbReference>
<evidence type="ECO:0000256" key="5">
    <source>
        <dbReference type="ARBA" id="ARBA00022692"/>
    </source>
</evidence>
<dbReference type="CDD" id="cd06161">
    <property type="entry name" value="S2P-M50_SpoIVFB"/>
    <property type="match status" value="1"/>
</dbReference>
<evidence type="ECO:0000256" key="8">
    <source>
        <dbReference type="ARBA" id="ARBA00022833"/>
    </source>
</evidence>
<feature type="domain" description="Peptidase M50" evidence="13">
    <location>
        <begin position="34"/>
        <end position="104"/>
    </location>
</feature>
<accession>A0A2T2WZT1</accession>
<keyword evidence="5 12" id="KW-0812">Transmembrane</keyword>
<proteinExistence type="inferred from homology"/>
<dbReference type="PANTHER" id="PTHR39188:SF3">
    <property type="entry name" value="STAGE IV SPORULATION PROTEIN FB"/>
    <property type="match status" value="1"/>
</dbReference>
<dbReference type="AlphaFoldDB" id="A0A2T2WZT1"/>
<dbReference type="InterPro" id="IPR046342">
    <property type="entry name" value="CBS_dom_sf"/>
</dbReference>
<feature type="transmembrane region" description="Helical" evidence="12">
    <location>
        <begin position="91"/>
        <end position="111"/>
    </location>
</feature>
<keyword evidence="11 12" id="KW-0472">Membrane</keyword>
<keyword evidence="4" id="KW-0645">Protease</keyword>
<evidence type="ECO:0000259" key="13">
    <source>
        <dbReference type="Pfam" id="PF02163"/>
    </source>
</evidence>
<dbReference type="GO" id="GO:0006508">
    <property type="term" value="P:proteolysis"/>
    <property type="evidence" value="ECO:0007669"/>
    <property type="project" value="UniProtKB-KW"/>
</dbReference>
<evidence type="ECO:0000256" key="2">
    <source>
        <dbReference type="ARBA" id="ARBA00004141"/>
    </source>
</evidence>
<sequence length="288" mass="32616">MGLLRRISINPWFALLLLIFIIGGQGLKITLDFFVVTLHELAHAALAESYGTTVERIEIWPFGGIARISGMNHEEPYIEAMIAVAGPLQNFILASLAWLTSGFLPVSSYWIHEFIYANLTIGLLNLVPVAPLDGGHLAGLFLSRRLGYEEAHHWVTEGGLWFARGLFIITIVSFLTPHPLLSLGIFSVFLYWGALNAHDTSPYLIVRDLHLRSLWFQKKPVWALDDFAVHCDKALREVLKVMRPMKYHRVVVLSPDMKKMGILYEDDLLRALQDFGPGVTLRELLHHR</sequence>
<comment type="cofactor">
    <cofactor evidence="1">
        <name>Zn(2+)</name>
        <dbReference type="ChEBI" id="CHEBI:29105"/>
    </cofactor>
</comment>
<keyword evidence="9 12" id="KW-1133">Transmembrane helix</keyword>
<dbReference type="GO" id="GO:0008237">
    <property type="term" value="F:metallopeptidase activity"/>
    <property type="evidence" value="ECO:0007669"/>
    <property type="project" value="UniProtKB-KW"/>
</dbReference>
<organism evidence="14 15">
    <name type="scientific">Sulfobacillus benefaciens</name>
    <dbReference type="NCBI Taxonomy" id="453960"/>
    <lineage>
        <taxon>Bacteria</taxon>
        <taxon>Bacillati</taxon>
        <taxon>Bacillota</taxon>
        <taxon>Clostridia</taxon>
        <taxon>Eubacteriales</taxon>
        <taxon>Clostridiales Family XVII. Incertae Sedis</taxon>
        <taxon>Sulfobacillus</taxon>
    </lineage>
</organism>
<dbReference type="InterPro" id="IPR008915">
    <property type="entry name" value="Peptidase_M50"/>
</dbReference>
<evidence type="ECO:0000313" key="14">
    <source>
        <dbReference type="EMBL" id="PSR27743.1"/>
    </source>
</evidence>
<name>A0A2T2WZT1_9FIRM</name>
<evidence type="ECO:0000256" key="3">
    <source>
        <dbReference type="ARBA" id="ARBA00007931"/>
    </source>
</evidence>
<keyword evidence="7" id="KW-0378">Hydrolase</keyword>
<protein>
    <submittedName>
        <fullName evidence="14">Peptidase M50</fullName>
    </submittedName>
</protein>
<dbReference type="SUPFAM" id="SSF54631">
    <property type="entry name" value="CBS-domain pair"/>
    <property type="match status" value="1"/>
</dbReference>
<evidence type="ECO:0000256" key="9">
    <source>
        <dbReference type="ARBA" id="ARBA00022989"/>
    </source>
</evidence>
<dbReference type="Pfam" id="PF02163">
    <property type="entry name" value="Peptidase_M50"/>
    <property type="match status" value="2"/>
</dbReference>